<keyword evidence="5" id="KW-1185">Reference proteome</keyword>
<dbReference type="KEGG" id="smaz:LH19_19615"/>
<proteinExistence type="predicted"/>
<dbReference type="AlphaFoldDB" id="A0AAC9AWP0"/>
<gene>
    <name evidence="4" type="ORF">ATM17_20165</name>
</gene>
<dbReference type="Proteomes" id="UP000076088">
    <property type="component" value="Chromosome"/>
</dbReference>
<feature type="compositionally biased region" description="Basic and acidic residues" evidence="1">
    <location>
        <begin position="67"/>
        <end position="93"/>
    </location>
</feature>
<evidence type="ECO:0000313" key="4">
    <source>
        <dbReference type="EMBL" id="AMU91332.1"/>
    </source>
</evidence>
<organism evidence="4 5">
    <name type="scientific">Sphingopyxis macrogoltabida</name>
    <name type="common">Sphingomonas macrogoltabidus</name>
    <dbReference type="NCBI Taxonomy" id="33050"/>
    <lineage>
        <taxon>Bacteria</taxon>
        <taxon>Pseudomonadati</taxon>
        <taxon>Pseudomonadota</taxon>
        <taxon>Alphaproteobacteria</taxon>
        <taxon>Sphingomonadales</taxon>
        <taxon>Sphingomonadaceae</taxon>
        <taxon>Sphingopyxis</taxon>
    </lineage>
</organism>
<reference evidence="4 5" key="2">
    <citation type="journal article" date="2016" name="Genome Announc.">
        <title>Complete Genome Sequence of Sphingopyxis macrogoltabida Strain 203N (NBRC 111659), a Polyethylene Glycol Degrader.</title>
        <authorList>
            <person name="Ohtsubo Y."/>
            <person name="Nonoyama S."/>
            <person name="Nagata Y."/>
            <person name="Numata M."/>
            <person name="Tsuchikane K."/>
            <person name="Hosoyama A."/>
            <person name="Yamazoe A."/>
            <person name="Tsuda M."/>
            <person name="Fujita N."/>
            <person name="Kawai F."/>
        </authorList>
    </citation>
    <scope>NUCLEOTIDE SEQUENCE [LARGE SCALE GENOMIC DNA]</scope>
    <source>
        <strain evidence="4 5">203N</strain>
    </source>
</reference>
<accession>A0AAC9AWP0</accession>
<evidence type="ECO:0000313" key="5">
    <source>
        <dbReference type="Proteomes" id="UP000076088"/>
    </source>
</evidence>
<evidence type="ECO:0008006" key="6">
    <source>
        <dbReference type="Google" id="ProtNLM"/>
    </source>
</evidence>
<keyword evidence="3" id="KW-0732">Signal</keyword>
<keyword evidence="2" id="KW-0812">Transmembrane</keyword>
<feature type="chain" id="PRO_5041977947" description="Secreted protein" evidence="3">
    <location>
        <begin position="23"/>
        <end position="175"/>
    </location>
</feature>
<dbReference type="EMBL" id="CP013344">
    <property type="protein sequence ID" value="AMU91332.1"/>
    <property type="molecule type" value="Genomic_DNA"/>
</dbReference>
<keyword evidence="2" id="KW-1133">Transmembrane helix</keyword>
<protein>
    <recommendedName>
        <fullName evidence="6">Secreted protein</fullName>
    </recommendedName>
</protein>
<name>A0AAC9AWP0_SPHMC</name>
<keyword evidence="2" id="KW-0472">Membrane</keyword>
<feature type="region of interest" description="Disordered" evidence="1">
    <location>
        <begin position="67"/>
        <end position="106"/>
    </location>
</feature>
<reference evidence="5" key="1">
    <citation type="submission" date="2015-11" db="EMBL/GenBank/DDBJ databases">
        <title>Complete genome sequence of a polyethylene-glycol degrader Sphingopyxis macrogoltabida 203N (NBRC 111659).</title>
        <authorList>
            <person name="Yoshiyuki O."/>
            <person name="Shouta N."/>
            <person name="Nagata Y."/>
            <person name="Numata M."/>
            <person name="Tsuchikane K."/>
            <person name="Hosoyama A."/>
            <person name="Yamazoe A."/>
            <person name="Tsuda M."/>
            <person name="Fujita N."/>
            <person name="Kawai F."/>
        </authorList>
    </citation>
    <scope>NUCLEOTIDE SEQUENCE [LARGE SCALE GENOMIC DNA]</scope>
    <source>
        <strain evidence="5">203N</strain>
    </source>
</reference>
<evidence type="ECO:0000256" key="1">
    <source>
        <dbReference type="SAM" id="MobiDB-lite"/>
    </source>
</evidence>
<dbReference type="RefSeq" id="WP_054731364.1">
    <property type="nucleotide sequence ID" value="NZ_CP009429.1"/>
</dbReference>
<sequence length="175" mass="18519">MRKLTSLAAAAAVVVTSVGFSAVPAEARSRHGGWGHRDRDRISTGEVLGGLFVIGAIAAIAGAASKNKAERRDDRYDPPYRDDDYREVPRYEPENQGEAQPGAYGRGEAEARAADACSWAVEGEMGADARVDSIGSTEPSDGGWYVTGTASRLGGETRSFGCSYRNGRVVDVSFG</sequence>
<feature type="signal peptide" evidence="3">
    <location>
        <begin position="1"/>
        <end position="22"/>
    </location>
</feature>
<evidence type="ECO:0000256" key="2">
    <source>
        <dbReference type="SAM" id="Phobius"/>
    </source>
</evidence>
<evidence type="ECO:0000256" key="3">
    <source>
        <dbReference type="SAM" id="SignalP"/>
    </source>
</evidence>
<feature type="transmembrane region" description="Helical" evidence="2">
    <location>
        <begin position="47"/>
        <end position="65"/>
    </location>
</feature>